<reference evidence="14" key="1">
    <citation type="journal article" date="2012" name="J. Bacteriol.">
        <title>Genome Sequence of Streptomyces auratus Strain AGR0001, a Phoslactomycin-Producing Actinomycete.</title>
        <authorList>
            <person name="Han X."/>
            <person name="Li M."/>
            <person name="Ding Z."/>
            <person name="Zhao J."/>
            <person name="Ji K."/>
            <person name="Wen M."/>
            <person name="Lu T."/>
        </authorList>
    </citation>
    <scope>NUCLEOTIDE SEQUENCE [LARGE SCALE GENOMIC DNA]</scope>
    <source>
        <strain evidence="14">AGR0001</strain>
    </source>
</reference>
<name>J1RXS6_9ACTN</name>
<dbReference type="OrthoDB" id="9807643at2"/>
<dbReference type="RefSeq" id="WP_006607365.1">
    <property type="nucleotide sequence ID" value="NZ_CP072931.1"/>
</dbReference>
<gene>
    <name evidence="15" type="ORF">SU9_004685</name>
    <name evidence="14" type="ORF">SU9_29301</name>
</gene>
<feature type="binding site" evidence="13">
    <location>
        <begin position="82"/>
        <end position="87"/>
    </location>
    <ligand>
        <name>NADP(+)</name>
        <dbReference type="ChEBI" id="CHEBI:58349"/>
    </ligand>
</feature>
<evidence type="ECO:0000256" key="2">
    <source>
        <dbReference type="ARBA" id="ARBA00022532"/>
    </source>
</evidence>
<evidence type="ECO:0000313" key="16">
    <source>
        <dbReference type="Proteomes" id="UP000009036"/>
    </source>
</evidence>
<keyword evidence="2 9" id="KW-0816">Tricarboxylic acid cycle</keyword>
<dbReference type="STRING" id="1160718.SU9_29301"/>
<protein>
    <recommendedName>
        <fullName evidence="9">Isocitrate dehydrogenase [NADP]</fullName>
        <ecNumber evidence="9">1.1.1.42</ecNumber>
    </recommendedName>
    <alternativeName>
        <fullName evidence="9">Oxalosuccinate decarboxylase</fullName>
    </alternativeName>
</protein>
<dbReference type="PATRIC" id="fig|1160718.3.peg.5927"/>
<dbReference type="EMBL" id="AJGV01000185">
    <property type="protein sequence ID" value="EJJ03327.1"/>
    <property type="molecule type" value="Genomic_DNA"/>
</dbReference>
<feature type="binding site" evidence="11">
    <location>
        <position position="145"/>
    </location>
    <ligand>
        <name>D-threo-isocitrate</name>
        <dbReference type="ChEBI" id="CHEBI:15562"/>
    </ligand>
</feature>
<evidence type="ECO:0000256" key="8">
    <source>
        <dbReference type="ARBA" id="ARBA00046318"/>
    </source>
</evidence>
<evidence type="ECO:0000256" key="9">
    <source>
        <dbReference type="PIRNR" id="PIRNR009407"/>
    </source>
</evidence>
<dbReference type="InterPro" id="IPR004436">
    <property type="entry name" value="Isocitrate_DH_NADP_mono"/>
</dbReference>
<evidence type="ECO:0000256" key="11">
    <source>
        <dbReference type="PIRSR" id="PIRSR009407-2"/>
    </source>
</evidence>
<dbReference type="GO" id="GO:0004450">
    <property type="term" value="F:isocitrate dehydrogenase (NADP+) activity"/>
    <property type="evidence" value="ECO:0007669"/>
    <property type="project" value="UniProtKB-EC"/>
</dbReference>
<dbReference type="KEGG" id="sauh:SU9_004685"/>
<dbReference type="GO" id="GO:0046872">
    <property type="term" value="F:metal ion binding"/>
    <property type="evidence" value="ECO:0007669"/>
    <property type="project" value="UniProtKB-KW"/>
</dbReference>
<keyword evidence="4 12" id="KW-0460">Magnesium</keyword>
<evidence type="ECO:0000256" key="3">
    <source>
        <dbReference type="ARBA" id="ARBA00022723"/>
    </source>
</evidence>
<keyword evidence="3 12" id="KW-0479">Metal-binding</keyword>
<feature type="binding site" evidence="12">
    <location>
        <position position="546"/>
    </location>
    <ligand>
        <name>Mg(2+)</name>
        <dbReference type="ChEBI" id="CHEBI:18420"/>
    </ligand>
</feature>
<sequence length="739" mass="79406">MTDSTIIYTHTDEAPALATYSLLPVIQAYASTAGVSVETRDISLAGRIIASFPEYLEEGQRIDDALAELGELAKTPAANIIKLPNISASIPQLKAAIAELQEQGYALPAYPDDPKTDEERDIRARYDKIKGSAVNPVLREGNSDRRAPASVKNYAKAHPHRMGAWTSGSKTNVVHMDTDDFRSTEKSAVIADAGSLRIELSGDDGSTTVLRESVPVLAGEVVDASVMRVAALREFLTAQVARAKAEGVLFSVHLKATMMKVSDPIIFGHVVRAFFPKTFAQYGESLAAAGLTPNDGLGGIYKGLESLPNGAEIKASFDAELTEGPELAMVDSDRGITNLHVPSDVIVDASMPAMIRTSGHMWGPDGEEADTLAVLPDSSYAGIYQVVIDDCRANGAYDPSTMGSVPNVGLMAQKAEEYGSHDKTFEIPATGTVRVLDEAGNVVLEQAVGAGDIFRMCQTKDLPIRDWVKLAVTRARATGDPAVFWLDEDRAHDAQLIKKVKTYLAEHDTDGLQIEIMAPVHAIKFSLDRIRRGENTISVTGNVLRDYLTDLFPILELGTSAKMLSVVPLMNGGGLFETGAGGSAPKHVQQLVKENYLRWDSLGEFLALAVSFEHLAQKTGNARAQVLADTLDRATGTFLNENKSPSRKLGGIDNRGSHFYLALYWAQELAKQTDDTQLAEAFAALAKTLSEQEQAIVDELIAVQGSPADIGGYYQPAVAKASAVMRPSATFNQALATLS</sequence>
<evidence type="ECO:0000256" key="12">
    <source>
        <dbReference type="PIRSR" id="PIRSR009407-3"/>
    </source>
</evidence>
<feature type="binding site" evidence="13">
    <location>
        <position position="647"/>
    </location>
    <ligand>
        <name>NADP(+)</name>
        <dbReference type="ChEBI" id="CHEBI:58349"/>
    </ligand>
</feature>
<keyword evidence="6 9" id="KW-0560">Oxidoreductase</keyword>
<dbReference type="Pfam" id="PF03971">
    <property type="entry name" value="IDH"/>
    <property type="match status" value="1"/>
</dbReference>
<dbReference type="EC" id="1.1.1.42" evidence="9"/>
<dbReference type="NCBIfam" id="TIGR00178">
    <property type="entry name" value="monomer_idh"/>
    <property type="match status" value="1"/>
</dbReference>
<organism evidence="14">
    <name type="scientific">Streptomyces auratus AGR0001</name>
    <dbReference type="NCBI Taxonomy" id="1160718"/>
    <lineage>
        <taxon>Bacteria</taxon>
        <taxon>Bacillati</taxon>
        <taxon>Actinomycetota</taxon>
        <taxon>Actinomycetes</taxon>
        <taxon>Kitasatosporales</taxon>
        <taxon>Streptomycetaceae</taxon>
        <taxon>Streptomyces</taxon>
    </lineage>
</organism>
<dbReference type="GO" id="GO:0006099">
    <property type="term" value="P:tricarboxylic acid cycle"/>
    <property type="evidence" value="ECO:0007669"/>
    <property type="project" value="UniProtKB-KW"/>
</dbReference>
<keyword evidence="1 9" id="KW-0329">Glyoxylate bypass</keyword>
<evidence type="ECO:0000256" key="7">
    <source>
        <dbReference type="ARBA" id="ARBA00023554"/>
    </source>
</evidence>
<proteinExistence type="inferred from homology"/>
<dbReference type="PANTHER" id="PTHR36999">
    <property type="entry name" value="ISOCITRATE DEHYDROGENASE [NADP]"/>
    <property type="match status" value="1"/>
</dbReference>
<comment type="cofactor">
    <cofactor evidence="12">
        <name>Mg(2+)</name>
        <dbReference type="ChEBI" id="CHEBI:18420"/>
    </cofactor>
    <cofactor evidence="12">
        <name>Mn(2+)</name>
        <dbReference type="ChEBI" id="CHEBI:29035"/>
    </cofactor>
    <text evidence="12">Binds 1 Mg(2+) or Mn(2+) ion per subunit.</text>
</comment>
<feature type="binding site" evidence="13">
    <location>
        <position position="587"/>
    </location>
    <ligand>
        <name>NADP(+)</name>
        <dbReference type="ChEBI" id="CHEBI:58349"/>
    </ligand>
</feature>
<evidence type="ECO:0000256" key="1">
    <source>
        <dbReference type="ARBA" id="ARBA00022435"/>
    </source>
</evidence>
<evidence type="ECO:0000256" key="13">
    <source>
        <dbReference type="PIRSR" id="PIRSR009407-4"/>
    </source>
</evidence>
<evidence type="ECO:0000256" key="10">
    <source>
        <dbReference type="PIRSR" id="PIRSR009407-1"/>
    </source>
</evidence>
<feature type="site" description="Critical for catalysis" evidence="10">
    <location>
        <position position="255"/>
    </location>
</feature>
<dbReference type="PIRSF" id="PIRSF009407">
    <property type="entry name" value="IDH_monmr"/>
    <property type="match status" value="1"/>
</dbReference>
<evidence type="ECO:0000256" key="6">
    <source>
        <dbReference type="ARBA" id="ARBA00023002"/>
    </source>
</evidence>
<evidence type="ECO:0000256" key="5">
    <source>
        <dbReference type="ARBA" id="ARBA00022857"/>
    </source>
</evidence>
<feature type="site" description="Critical for catalysis" evidence="10">
    <location>
        <position position="418"/>
    </location>
</feature>
<reference evidence="15" key="2">
    <citation type="submission" date="2021-04" db="EMBL/GenBank/DDBJ databases">
        <authorList>
            <person name="Wen M.-L."/>
            <person name="Han X.-L."/>
            <person name="Xiong J."/>
        </authorList>
    </citation>
    <scope>NUCLEOTIDE SEQUENCE</scope>
    <source>
        <strain evidence="15">AGR0001</strain>
    </source>
</reference>
<evidence type="ECO:0000313" key="14">
    <source>
        <dbReference type="EMBL" id="EJJ03327.1"/>
    </source>
</evidence>
<keyword evidence="16" id="KW-1185">Reference proteome</keyword>
<comment type="similarity">
    <text evidence="8 9">Belongs to the monomeric-type IDH family.</text>
</comment>
<dbReference type="AlphaFoldDB" id="J1RXS6"/>
<feature type="binding site" evidence="13">
    <location>
        <position position="135"/>
    </location>
    <ligand>
        <name>NADP(+)</name>
        <dbReference type="ChEBI" id="CHEBI:58349"/>
    </ligand>
</feature>
<evidence type="ECO:0000313" key="15">
    <source>
        <dbReference type="EMBL" id="QTZ90846.1"/>
    </source>
</evidence>
<dbReference type="Proteomes" id="UP000009036">
    <property type="component" value="Chromosome"/>
</dbReference>
<dbReference type="SUPFAM" id="SSF53659">
    <property type="entry name" value="Isocitrate/Isopropylmalate dehydrogenase-like"/>
    <property type="match status" value="1"/>
</dbReference>
<keyword evidence="5 9" id="KW-0521">NADP</keyword>
<dbReference type="HOGENOM" id="CLU_025308_1_0_11"/>
<feature type="binding site" evidence="13">
    <location>
        <begin position="598"/>
        <end position="600"/>
    </location>
    <ligand>
        <name>NADP(+)</name>
        <dbReference type="ChEBI" id="CHEBI:58349"/>
    </ligand>
</feature>
<dbReference type="GO" id="GO:0006097">
    <property type="term" value="P:glyoxylate cycle"/>
    <property type="evidence" value="ECO:0007669"/>
    <property type="project" value="UniProtKB-KW"/>
</dbReference>
<feature type="binding site" evidence="11">
    <location>
        <begin position="132"/>
        <end position="139"/>
    </location>
    <ligand>
        <name>substrate</name>
    </ligand>
</feature>
<feature type="binding site" evidence="11">
    <location>
        <position position="545"/>
    </location>
    <ligand>
        <name>D-threo-isocitrate</name>
        <dbReference type="ChEBI" id="CHEBI:15562"/>
    </ligand>
</feature>
<feature type="binding site" evidence="13">
    <location>
        <begin position="582"/>
        <end position="583"/>
    </location>
    <ligand>
        <name>NADP(+)</name>
        <dbReference type="ChEBI" id="CHEBI:58349"/>
    </ligand>
</feature>
<dbReference type="eggNOG" id="COG2838">
    <property type="taxonomic scope" value="Bacteria"/>
</dbReference>
<dbReference type="EMBL" id="CP072931">
    <property type="protein sequence ID" value="QTZ90846.1"/>
    <property type="molecule type" value="Genomic_DNA"/>
</dbReference>
<dbReference type="PANTHER" id="PTHR36999:SF1">
    <property type="entry name" value="ISOCITRATE DEHYDROGENASE (NADP(+))"/>
    <property type="match status" value="1"/>
</dbReference>
<accession>J1RXS6</accession>
<feature type="binding site" evidence="12">
    <location>
        <position position="550"/>
    </location>
    <ligand>
        <name>Mg(2+)</name>
        <dbReference type="ChEBI" id="CHEBI:18420"/>
    </ligand>
</feature>
<evidence type="ECO:0000256" key="4">
    <source>
        <dbReference type="ARBA" id="ARBA00022842"/>
    </source>
</evidence>
<comment type="catalytic activity">
    <reaction evidence="7 9">
        <text>D-threo-isocitrate + NADP(+) = 2-oxoglutarate + CO2 + NADPH</text>
        <dbReference type="Rhea" id="RHEA:19629"/>
        <dbReference type="ChEBI" id="CHEBI:15562"/>
        <dbReference type="ChEBI" id="CHEBI:16526"/>
        <dbReference type="ChEBI" id="CHEBI:16810"/>
        <dbReference type="ChEBI" id="CHEBI:57783"/>
        <dbReference type="ChEBI" id="CHEBI:58349"/>
        <dbReference type="EC" id="1.1.1.42"/>
    </reaction>
</comment>
<feature type="binding site" evidence="12">
    <location>
        <position position="348"/>
    </location>
    <ligand>
        <name>Mg(2+)</name>
        <dbReference type="ChEBI" id="CHEBI:18420"/>
    </ligand>
</feature>
<dbReference type="Gene3D" id="3.40.718.10">
    <property type="entry name" value="Isopropylmalate Dehydrogenase"/>
    <property type="match status" value="1"/>
</dbReference>